<dbReference type="SUPFAM" id="SSF50199">
    <property type="entry name" value="Staphylococcal nuclease"/>
    <property type="match status" value="1"/>
</dbReference>
<dbReference type="Gene3D" id="2.40.50.90">
    <property type="match status" value="1"/>
</dbReference>
<geneLocation type="plasmid" evidence="6 7">
    <name>pSTA7437.03</name>
</geneLocation>
<keyword evidence="1" id="KW-0540">Nuclease</keyword>
<dbReference type="OrthoDB" id="465137at2"/>
<dbReference type="PANTHER" id="PTHR12302">
    <property type="entry name" value="EBNA2 BINDING PROTEIN P100"/>
    <property type="match status" value="1"/>
</dbReference>
<dbReference type="InterPro" id="IPR035437">
    <property type="entry name" value="SNase_OB-fold_sf"/>
</dbReference>
<keyword evidence="4" id="KW-1133">Transmembrane helix</keyword>
<feature type="domain" description="TNase-like" evidence="5">
    <location>
        <begin position="54"/>
        <end position="178"/>
    </location>
</feature>
<dbReference type="PANTHER" id="PTHR12302:SF3">
    <property type="entry name" value="SERINE_THREONINE-PROTEIN KINASE 31"/>
    <property type="match status" value="1"/>
</dbReference>
<reference evidence="7" key="1">
    <citation type="journal article" date="2013" name="Proc. Natl. Acad. Sci. U.S.A.">
        <title>Improving the coverage of the cyanobacterial phylum using diversity-driven genome sequencing.</title>
        <authorList>
            <person name="Shih P.M."/>
            <person name="Wu D."/>
            <person name="Latifi A."/>
            <person name="Axen S.D."/>
            <person name="Fewer D.P."/>
            <person name="Talla E."/>
            <person name="Calteau A."/>
            <person name="Cai F."/>
            <person name="Tandeau de Marsac N."/>
            <person name="Rippka R."/>
            <person name="Herdman M."/>
            <person name="Sivonen K."/>
            <person name="Coursin T."/>
            <person name="Laurent T."/>
            <person name="Goodwin L."/>
            <person name="Nolan M."/>
            <person name="Davenport K.W."/>
            <person name="Han C.S."/>
            <person name="Rubin E.M."/>
            <person name="Eisen J.A."/>
            <person name="Woyke T."/>
            <person name="Gugger M."/>
            <person name="Kerfeld C.A."/>
        </authorList>
    </citation>
    <scope>NUCLEOTIDE SEQUENCE [LARGE SCALE GENOMIC DNA]</scope>
    <source>
        <strain evidence="7">ATCC 29371 / PCC 7437</strain>
        <plasmid evidence="7">Plasmid pSTA7437.03</plasmid>
    </source>
</reference>
<dbReference type="GO" id="GO:0004519">
    <property type="term" value="F:endonuclease activity"/>
    <property type="evidence" value="ECO:0007669"/>
    <property type="project" value="UniProtKB-KW"/>
</dbReference>
<organism evidence="6 7">
    <name type="scientific">Stanieria cyanosphaera (strain ATCC 29371 / PCC 7437)</name>
    <dbReference type="NCBI Taxonomy" id="111780"/>
    <lineage>
        <taxon>Bacteria</taxon>
        <taxon>Bacillati</taxon>
        <taxon>Cyanobacteriota</taxon>
        <taxon>Cyanophyceae</taxon>
        <taxon>Pleurocapsales</taxon>
        <taxon>Dermocarpellaceae</taxon>
        <taxon>Stanieria</taxon>
    </lineage>
</organism>
<keyword evidence="7" id="KW-1185">Reference proteome</keyword>
<keyword evidence="4" id="KW-0472">Membrane</keyword>
<gene>
    <name evidence="6" type="ordered locus">Sta7437_4936</name>
</gene>
<evidence type="ECO:0000313" key="7">
    <source>
        <dbReference type="Proteomes" id="UP000010473"/>
    </source>
</evidence>
<dbReference type="GO" id="GO:0016787">
    <property type="term" value="F:hydrolase activity"/>
    <property type="evidence" value="ECO:0007669"/>
    <property type="project" value="UniProtKB-KW"/>
</dbReference>
<accession>K9Y2U6</accession>
<feature type="transmembrane region" description="Helical" evidence="4">
    <location>
        <begin position="6"/>
        <end position="24"/>
    </location>
</feature>
<keyword evidence="3" id="KW-0378">Hydrolase</keyword>
<evidence type="ECO:0000256" key="4">
    <source>
        <dbReference type="SAM" id="Phobius"/>
    </source>
</evidence>
<evidence type="ECO:0000256" key="2">
    <source>
        <dbReference type="ARBA" id="ARBA00022759"/>
    </source>
</evidence>
<dbReference type="RefSeq" id="WP_015195738.1">
    <property type="nucleotide sequence ID" value="NC_019750.1"/>
</dbReference>
<keyword evidence="2" id="KW-0255">Endonuclease</keyword>
<keyword evidence="6" id="KW-0614">Plasmid</keyword>
<evidence type="ECO:0000256" key="1">
    <source>
        <dbReference type="ARBA" id="ARBA00022722"/>
    </source>
</evidence>
<dbReference type="InterPro" id="IPR016071">
    <property type="entry name" value="Staphylococal_nuclease_OB-fold"/>
</dbReference>
<dbReference type="EMBL" id="CP003656">
    <property type="protein sequence ID" value="AFZ38362.1"/>
    <property type="molecule type" value="Genomic_DNA"/>
</dbReference>
<evidence type="ECO:0000313" key="6">
    <source>
        <dbReference type="EMBL" id="AFZ38362.1"/>
    </source>
</evidence>
<evidence type="ECO:0000256" key="3">
    <source>
        <dbReference type="ARBA" id="ARBA00022801"/>
    </source>
</evidence>
<keyword evidence="4" id="KW-0812">Transmembrane</keyword>
<dbReference type="KEGG" id="scs:Sta7437_4936"/>
<dbReference type="SMART" id="SM00318">
    <property type="entry name" value="SNc"/>
    <property type="match status" value="1"/>
</dbReference>
<protein>
    <submittedName>
        <fullName evidence="6">Nuclease (SNase domain-containing protein)</fullName>
    </submittedName>
</protein>
<dbReference type="Proteomes" id="UP000010473">
    <property type="component" value="Plasmid pSTA7437.03"/>
</dbReference>
<dbReference type="PROSITE" id="PS50830">
    <property type="entry name" value="TNASE_3"/>
    <property type="match status" value="1"/>
</dbReference>
<proteinExistence type="predicted"/>
<dbReference type="AlphaFoldDB" id="K9Y2U6"/>
<dbReference type="HOGENOM" id="CLU_046484_7_2_3"/>
<sequence length="194" mass="22152">MKLKQIFNTTILTIGLLLAGYSYLKSQNKLSLDFASTTKSIDSKPWLIKDNSSIYDGDTLRVVRGSEELKIRFCGIDAPERDQKLGIESRDYLRSLVAQGDGTIYVLPIEKDRYGRTVAELWIPIKPDYEREIHLNTAMVEAGMAWHYEKYSGNCESAENLVWAEKIAREDKLGIWASNSQPPWEFRASKKANK</sequence>
<dbReference type="Pfam" id="PF00565">
    <property type="entry name" value="SNase"/>
    <property type="match status" value="1"/>
</dbReference>
<evidence type="ECO:0000259" key="5">
    <source>
        <dbReference type="PROSITE" id="PS50830"/>
    </source>
</evidence>
<name>K9Y2U6_STAC7</name>